<name>A0A844FM13_9LACO</name>
<feature type="domain" description="GGDEF" evidence="3">
    <location>
        <begin position="1284"/>
        <end position="1398"/>
    </location>
</feature>
<feature type="transmembrane region" description="Helical" evidence="1">
    <location>
        <begin position="238"/>
        <end position="259"/>
    </location>
</feature>
<gene>
    <name evidence="4" type="ORF">FYJ61_02695</name>
</gene>
<feature type="transmembrane region" description="Helical" evidence="1">
    <location>
        <begin position="271"/>
        <end position="288"/>
    </location>
</feature>
<dbReference type="PROSITE" id="PS50883">
    <property type="entry name" value="EAL"/>
    <property type="match status" value="1"/>
</dbReference>
<dbReference type="Pfam" id="PF00563">
    <property type="entry name" value="EAL"/>
    <property type="match status" value="1"/>
</dbReference>
<dbReference type="SMART" id="SM00267">
    <property type="entry name" value="GGDEF"/>
    <property type="match status" value="1"/>
</dbReference>
<dbReference type="InterPro" id="IPR035919">
    <property type="entry name" value="EAL_sf"/>
</dbReference>
<feature type="transmembrane region" description="Helical" evidence="1">
    <location>
        <begin position="300"/>
        <end position="320"/>
    </location>
</feature>
<dbReference type="SMART" id="SM00052">
    <property type="entry name" value="EAL"/>
    <property type="match status" value="1"/>
</dbReference>
<dbReference type="InterPro" id="IPR043128">
    <property type="entry name" value="Rev_trsase/Diguanyl_cyclase"/>
</dbReference>
<feature type="domain" description="EAL" evidence="2">
    <location>
        <begin position="587"/>
        <end position="839"/>
    </location>
</feature>
<keyword evidence="1" id="KW-0812">Transmembrane</keyword>
<feature type="domain" description="GGDEF" evidence="3">
    <location>
        <begin position="454"/>
        <end position="578"/>
    </location>
</feature>
<dbReference type="InterPro" id="IPR050706">
    <property type="entry name" value="Cyclic-di-GMP_PDE-like"/>
</dbReference>
<evidence type="ECO:0000259" key="3">
    <source>
        <dbReference type="PROSITE" id="PS50887"/>
    </source>
</evidence>
<dbReference type="SUPFAM" id="SSF55073">
    <property type="entry name" value="Nucleotide cyclase"/>
    <property type="match status" value="2"/>
</dbReference>
<proteinExistence type="predicted"/>
<evidence type="ECO:0000313" key="4">
    <source>
        <dbReference type="EMBL" id="MST79407.1"/>
    </source>
</evidence>
<dbReference type="Gene3D" id="3.30.70.270">
    <property type="match status" value="2"/>
</dbReference>
<evidence type="ECO:0000256" key="1">
    <source>
        <dbReference type="SAM" id="Phobius"/>
    </source>
</evidence>
<comment type="caution">
    <text evidence="4">The sequence shown here is derived from an EMBL/GenBank/DDBJ whole genome shotgun (WGS) entry which is preliminary data.</text>
</comment>
<reference evidence="4 5" key="1">
    <citation type="submission" date="2019-08" db="EMBL/GenBank/DDBJ databases">
        <title>In-depth cultivation of the pig gut microbiome towards novel bacterial diversity and tailored functional studies.</title>
        <authorList>
            <person name="Wylensek D."/>
            <person name="Hitch T.C.A."/>
            <person name="Clavel T."/>
        </authorList>
    </citation>
    <scope>NUCLEOTIDE SEQUENCE [LARGE SCALE GENOMIC DNA]</scope>
    <source>
        <strain evidence="4 5">WCA-470BD-2E</strain>
    </source>
</reference>
<feature type="transmembrane region" description="Helical" evidence="1">
    <location>
        <begin position="178"/>
        <end position="197"/>
    </location>
</feature>
<dbReference type="Proteomes" id="UP000452141">
    <property type="component" value="Unassembled WGS sequence"/>
</dbReference>
<dbReference type="InterPro" id="IPR000160">
    <property type="entry name" value="GGDEF_dom"/>
</dbReference>
<feature type="transmembrane region" description="Helical" evidence="1">
    <location>
        <begin position="7"/>
        <end position="27"/>
    </location>
</feature>
<organism evidence="4 5">
    <name type="scientific">Lactobacillus equicursoris</name>
    <dbReference type="NCBI Taxonomy" id="420645"/>
    <lineage>
        <taxon>Bacteria</taxon>
        <taxon>Bacillati</taxon>
        <taxon>Bacillota</taxon>
        <taxon>Bacilli</taxon>
        <taxon>Lactobacillales</taxon>
        <taxon>Lactobacillaceae</taxon>
        <taxon>Lactobacillus</taxon>
    </lineage>
</organism>
<keyword evidence="1" id="KW-0472">Membrane</keyword>
<dbReference type="PANTHER" id="PTHR33121:SF71">
    <property type="entry name" value="OXYGEN SENSOR PROTEIN DOSP"/>
    <property type="match status" value="1"/>
</dbReference>
<dbReference type="InterPro" id="IPR029787">
    <property type="entry name" value="Nucleotide_cyclase"/>
</dbReference>
<dbReference type="SUPFAM" id="SSF141868">
    <property type="entry name" value="EAL domain-like"/>
    <property type="match status" value="1"/>
</dbReference>
<dbReference type="RefSeq" id="WP_154486494.1">
    <property type="nucleotide sequence ID" value="NZ_VUMW01000005.1"/>
</dbReference>
<keyword evidence="1" id="KW-1133">Transmembrane helix</keyword>
<dbReference type="CDD" id="cd01948">
    <property type="entry name" value="EAL"/>
    <property type="match status" value="1"/>
</dbReference>
<dbReference type="PANTHER" id="PTHR33121">
    <property type="entry name" value="CYCLIC DI-GMP PHOSPHODIESTERASE PDEF"/>
    <property type="match status" value="1"/>
</dbReference>
<protein>
    <submittedName>
        <fullName evidence="4">EAL domain-containing protein</fullName>
    </submittedName>
</protein>
<dbReference type="InterPro" id="IPR001633">
    <property type="entry name" value="EAL_dom"/>
</dbReference>
<dbReference type="PROSITE" id="PS50887">
    <property type="entry name" value="GGDEF"/>
    <property type="match status" value="2"/>
</dbReference>
<evidence type="ECO:0000313" key="5">
    <source>
        <dbReference type="Proteomes" id="UP000452141"/>
    </source>
</evidence>
<dbReference type="Gene3D" id="3.20.20.450">
    <property type="entry name" value="EAL domain"/>
    <property type="match status" value="1"/>
</dbReference>
<feature type="transmembrane region" description="Helical" evidence="1">
    <location>
        <begin position="355"/>
        <end position="377"/>
    </location>
</feature>
<dbReference type="GO" id="GO:0071111">
    <property type="term" value="F:cyclic-guanylate-specific phosphodiesterase activity"/>
    <property type="evidence" value="ECO:0007669"/>
    <property type="project" value="InterPro"/>
</dbReference>
<feature type="transmembrane region" description="Helical" evidence="1">
    <location>
        <begin position="209"/>
        <end position="226"/>
    </location>
</feature>
<accession>A0A844FM13</accession>
<dbReference type="EMBL" id="VUMW01000005">
    <property type="protein sequence ID" value="MST79407.1"/>
    <property type="molecule type" value="Genomic_DNA"/>
</dbReference>
<dbReference type="Pfam" id="PF00990">
    <property type="entry name" value="GGDEF"/>
    <property type="match status" value="2"/>
</dbReference>
<evidence type="ECO:0000259" key="2">
    <source>
        <dbReference type="PROSITE" id="PS50883"/>
    </source>
</evidence>
<dbReference type="NCBIfam" id="TIGR00254">
    <property type="entry name" value="GGDEF"/>
    <property type="match status" value="1"/>
</dbReference>
<sequence length="1398" mass="158715">MKKVRSNTIYSAIVFCIVAIFAILSFVGQGQTKFGGMYAKDSLSSIQNKWTNAQGKKVDLNHITPTSKKAVNLYYQLPKEITGGQYVIFFSNNIKRVDAYIGNKHIYQSHAEIAADWLNFTEHWEAFTNNIAISKSDAGKKLRVKLTGFYYGTGQFSHASLGSEGAFYSHFIQKNANVILLAVIEVVLGITSIFFALFAPLDIRIKRSLAYYAISVVLCALLQIQSEMQLTAIFGNYRLWRLFTYPVLVALPYLLVTMINEQLEFPKEGNALYAFGLTAFSTAYVLYNKLARGIDFNGDLPVLVLLVGLAYVSGLVIQMVDYRYVKRLQKQEIAEEKEDPEFSGDDFKIRRDVHWAYFASLSVMLICLACDLFGRHFVNYSAAVTGYPFTRYGFFLSQLGMFVQFFVSELNVMKRQGHDDTYNEMVNYDQLTGLYTQYYLTDKISKERSEDPSLMPAVIYVNLAKFKLYNVINGHEKGDECLKQVADILKSVFGEENLARFGNDHFVIVDFDDENSIAKVEKANQLVAQIDLSFKLYLKAGIYYSDGSKSVETEYDYAKTACDEVKDGAENCYQVYTAEFSERAEYTKFVVDHIDDAIQNGDIQVYYQPQVHLMNGKLNGLEALVRWNDPNRGFMSPGRFVPILEDSNLTYKLDLYVLEEAIKLIKSRLSQGLKMVPISFNLSRTDFVTSDPNQILLDLVKKYDIPREMLRVEITETILTEDPVKIKRAIDRFHQNGFQVLMDDFGSGASSLNTLKEYGFDEIKLDMTFMRKFDEKSEKVVKPLITMAKSLGVHTLCEGVETKEQIAFLKSVGCELVQGYYYSKPNIFTEVVDRLDELDVDWESAAESSFFETAGLVDVNVAQPLALLAIDGQNFKSYYMNGGFRSFAAQIGVCLIGDHDLAWDNQEERDHLLQVANVVKRSSHERKILFEAGSLSYQLSFQMIVNIEGKCLLKVLVLSSQRNNSQVDNNEFDNLPLPYFVVRPYYDSDKDQAECEIVSVNRAFTAQVDLAKNDLLGKKMTEVLAVGNLAWVSLPLDVLRTSRARSERLYSKYMQAWTEFTVLPATLPGCVAFAFTKIEDNDVKLKALKTGNVNSQVSSLARSLNGPEDAASEINFSMVQIASLLEPDRVYTLANENGKIEVEAEWTKDKSLLRRMSDRLAEKLPEYLEKLRAGKDFLLISDMERLRFDRELYEINRKNVRILMFPLFSGQKLLGYIGVENFDSDRLAYAKDLLSEYSKYLAAKLVAMLRLRQLDPSRGSDHLTALGNQAAFNEELNELKEQRQVSSLIYFDLYNLQAFNASHDPQEGNLLLQNTADFLNQYFDVRQLYRIGGKLFAAVMPEADQAELDAKMAAVKEGLKTSDPVKLKVAGKLCPYPRHVQDVARQLDQEINSMKVEA</sequence>
<dbReference type="CDD" id="cd01949">
    <property type="entry name" value="GGDEF"/>
    <property type="match status" value="1"/>
</dbReference>